<keyword evidence="10" id="KW-1185">Reference proteome</keyword>
<reference evidence="9" key="1">
    <citation type="submission" date="2020-08" db="EMBL/GenBank/DDBJ databases">
        <title>Sequencing the genomes of 1000 actinobacteria strains.</title>
        <authorList>
            <person name="Klenk H.-P."/>
        </authorList>
    </citation>
    <scope>NUCLEOTIDE SEQUENCE</scope>
    <source>
        <strain evidence="9">DSM 10695</strain>
    </source>
</reference>
<keyword evidence="3" id="KW-1003">Cell membrane</keyword>
<dbReference type="RefSeq" id="WP_184453206.1">
    <property type="nucleotide sequence ID" value="NZ_JACHMK010000001.1"/>
</dbReference>
<dbReference type="GO" id="GO:0005886">
    <property type="term" value="C:plasma membrane"/>
    <property type="evidence" value="ECO:0007669"/>
    <property type="project" value="UniProtKB-SubCell"/>
</dbReference>
<dbReference type="AlphaFoldDB" id="A0A923E592"/>
<dbReference type="PANTHER" id="PTHR32196">
    <property type="entry name" value="ABC TRANSPORTER PERMEASE PROTEIN YPHD-RELATED-RELATED"/>
    <property type="match status" value="1"/>
</dbReference>
<feature type="transmembrane region" description="Helical" evidence="8">
    <location>
        <begin position="232"/>
        <end position="251"/>
    </location>
</feature>
<comment type="caution">
    <text evidence="9">The sequence shown here is derived from an EMBL/GenBank/DDBJ whole genome shotgun (WGS) entry which is preliminary data.</text>
</comment>
<comment type="subcellular location">
    <subcellularLocation>
        <location evidence="1">Cell membrane</location>
        <topology evidence="1">Multi-pass membrane protein</topology>
    </subcellularLocation>
</comment>
<dbReference type="PANTHER" id="PTHR32196:SF21">
    <property type="entry name" value="ABC TRANSPORTER PERMEASE PROTEIN YPHD-RELATED"/>
    <property type="match status" value="1"/>
</dbReference>
<dbReference type="CDD" id="cd06579">
    <property type="entry name" value="TM_PBP1_transp_AraH_like"/>
    <property type="match status" value="1"/>
</dbReference>
<dbReference type="Proteomes" id="UP000617426">
    <property type="component" value="Unassembled WGS sequence"/>
</dbReference>
<feature type="transmembrane region" description="Helical" evidence="8">
    <location>
        <begin position="257"/>
        <end position="276"/>
    </location>
</feature>
<feature type="transmembrane region" description="Helical" evidence="8">
    <location>
        <begin position="116"/>
        <end position="136"/>
    </location>
</feature>
<feature type="transmembrane region" description="Helical" evidence="8">
    <location>
        <begin position="34"/>
        <end position="55"/>
    </location>
</feature>
<feature type="transmembrane region" description="Helical" evidence="8">
    <location>
        <begin position="288"/>
        <end position="307"/>
    </location>
</feature>
<dbReference type="Pfam" id="PF02653">
    <property type="entry name" value="BPD_transp_2"/>
    <property type="match status" value="1"/>
</dbReference>
<evidence type="ECO:0000256" key="8">
    <source>
        <dbReference type="SAM" id="Phobius"/>
    </source>
</evidence>
<evidence type="ECO:0000256" key="2">
    <source>
        <dbReference type="ARBA" id="ARBA00022448"/>
    </source>
</evidence>
<feature type="transmembrane region" description="Helical" evidence="8">
    <location>
        <begin position="313"/>
        <end position="332"/>
    </location>
</feature>
<gene>
    <name evidence="9" type="ORF">HD592_001622</name>
</gene>
<dbReference type="InterPro" id="IPR001851">
    <property type="entry name" value="ABC_transp_permease"/>
</dbReference>
<evidence type="ECO:0000256" key="3">
    <source>
        <dbReference type="ARBA" id="ARBA00022475"/>
    </source>
</evidence>
<organism evidence="9 10">
    <name type="scientific">Schaalia hyovaginalis</name>
    <dbReference type="NCBI Taxonomy" id="29316"/>
    <lineage>
        <taxon>Bacteria</taxon>
        <taxon>Bacillati</taxon>
        <taxon>Actinomycetota</taxon>
        <taxon>Actinomycetes</taxon>
        <taxon>Actinomycetales</taxon>
        <taxon>Actinomycetaceae</taxon>
        <taxon>Schaalia</taxon>
    </lineage>
</organism>
<name>A0A923E592_9ACTO</name>
<keyword evidence="5 8" id="KW-0812">Transmembrane</keyword>
<accession>A0A923E592</accession>
<evidence type="ECO:0000313" key="9">
    <source>
        <dbReference type="EMBL" id="MBB6335057.1"/>
    </source>
</evidence>
<evidence type="ECO:0000256" key="1">
    <source>
        <dbReference type="ARBA" id="ARBA00004651"/>
    </source>
</evidence>
<feature type="transmembrane region" description="Helical" evidence="8">
    <location>
        <begin position="67"/>
        <end position="85"/>
    </location>
</feature>
<keyword evidence="4" id="KW-0997">Cell inner membrane</keyword>
<evidence type="ECO:0000256" key="6">
    <source>
        <dbReference type="ARBA" id="ARBA00022989"/>
    </source>
</evidence>
<dbReference type="EMBL" id="JACHMK010000001">
    <property type="protein sequence ID" value="MBB6335057.1"/>
    <property type="molecule type" value="Genomic_DNA"/>
</dbReference>
<evidence type="ECO:0000256" key="7">
    <source>
        <dbReference type="ARBA" id="ARBA00023136"/>
    </source>
</evidence>
<dbReference type="GO" id="GO:0022857">
    <property type="term" value="F:transmembrane transporter activity"/>
    <property type="evidence" value="ECO:0007669"/>
    <property type="project" value="InterPro"/>
</dbReference>
<keyword evidence="2" id="KW-0813">Transport</keyword>
<evidence type="ECO:0000256" key="4">
    <source>
        <dbReference type="ARBA" id="ARBA00022519"/>
    </source>
</evidence>
<keyword evidence="6 8" id="KW-1133">Transmembrane helix</keyword>
<evidence type="ECO:0000313" key="10">
    <source>
        <dbReference type="Proteomes" id="UP000617426"/>
    </source>
</evidence>
<keyword evidence="7 8" id="KW-0472">Membrane</keyword>
<sequence length="348" mass="35489">MSEIVSQGSIDSLQEQARVQSERDSKRALRLRSLMQNAGVLIPFVLILGLCVAFVPNFLSASNVTNVLIGSAILGIIGLGQTVVIGVRGIDLSVGSAQALVACSTAIAMAHGGALAGVVCGIGVGLITGLINGLLVTQLRVPDFIATLSTMSVYRGAVLLITGGAPVVISSIGFKGFATTSVIGLPLPFIVAMAIGFAWWLVVARARFGRHLIAVGDAPAAATDSGISVSRMVVSAYVLCGLMAGVAGVLLASQLGIVNGTVSTGLELKAIAIVVLGGTSMMGGRPRIVGTLIGALLLSMIYAALNLLNVSSFYQYIALGALLVFALSLDSLQRAVVKKAFLGGKASR</sequence>
<evidence type="ECO:0000256" key="5">
    <source>
        <dbReference type="ARBA" id="ARBA00022692"/>
    </source>
</evidence>
<protein>
    <submittedName>
        <fullName evidence="9">Ribose transport system permease protein</fullName>
    </submittedName>
</protein>
<feature type="transmembrane region" description="Helical" evidence="8">
    <location>
        <begin position="157"/>
        <end position="177"/>
    </location>
</feature>
<feature type="transmembrane region" description="Helical" evidence="8">
    <location>
        <begin position="183"/>
        <end position="203"/>
    </location>
</feature>
<proteinExistence type="predicted"/>